<evidence type="ECO:0000259" key="1">
    <source>
        <dbReference type="PROSITE" id="PS51782"/>
    </source>
</evidence>
<proteinExistence type="predicted"/>
<sequence>MRCDSTDEFYGDLKDHFVMENGRCEGNGIGEIEGFESVEYNLSVSESGDFDSSLDINEFFKQENYTENRSSYKAVKMVKSLSLDDLTESVANDFLKMVAVEKIPLDLSADSEPESPRELLLRQFEEEGLASIDIFLNLDGEEEPVDFSVADPTAECGDLSDNFDLPLLIRAAEEDEDPEMVGQSLRSKRNAELLENLETEFLMKEWGLNEDVFQNSPRTTSGGFGSPIYFPAQEPLEFPPLGEGLGPIVQTKDGGFLRSMNPSLFKKAKNGGCLIMQVSTPVVLPVAMGSSIMEILQHWASVGFEKMSLQVNKLMPMEDINGKMMQQVAWEVGSRLGAPERVLQQEDGQISIATKMKIKEYPIDWGCKDLTLSSVRDDIDSDYVSLEDLAPLAMDKIEALSIEGLRIQSGMSDEEAPSRIRPQSIGKTSAFLGKSVKIGGSFIWEGAAELQLSGVKDNCDDDDVVIDELISLSITLDEWMRLDAFGDEEEIDERTSKILAAHVADIDFISSMLTRGTKWDKSTGRSCGLLGNNFTVALRVQLRDPLRDYETVGAPMLALVQVERVFVDLKPKVYQRVSQRRDGNEEDDLFEEIVDGVKAEENWEERIEECIPWFKITEVHLVGFNTELGKKQQWGTTTQEQSGTRWLLATGMGRNTNHLYLKSNAIVKSSSQGVHKMQLGDTMWSISSHVHGPRAKWKELATLNLHIRNPDVIFQT</sequence>
<dbReference type="PANTHER" id="PTHR33414">
    <property type="entry name" value="PROTEIN PLASTID MOVEMENT IMPAIRED 1-RELATED 1"/>
    <property type="match status" value="1"/>
</dbReference>
<dbReference type="OMA" id="MWSISSH"/>
<dbReference type="Proteomes" id="UP000241394">
    <property type="component" value="Chromosome LG10"/>
</dbReference>
<dbReference type="PROSITE" id="PS51782">
    <property type="entry name" value="LYSM"/>
    <property type="match status" value="1"/>
</dbReference>
<evidence type="ECO:0000313" key="3">
    <source>
        <dbReference type="Proteomes" id="UP000241394"/>
    </source>
</evidence>
<protein>
    <submittedName>
        <fullName evidence="2">Protein PLASTID MOVEMENT IMPAIRED 1-RELATED like</fullName>
    </submittedName>
</protein>
<keyword evidence="3" id="KW-1185">Reference proteome</keyword>
<evidence type="ECO:0000313" key="2">
    <source>
        <dbReference type="EMBL" id="PSS19343.1"/>
    </source>
</evidence>
<name>A0A2R6R270_ACTCC</name>
<dbReference type="AlphaFoldDB" id="A0A2R6R270"/>
<dbReference type="InParanoid" id="A0A2R6R270"/>
<dbReference type="Pfam" id="PF21745">
    <property type="entry name" value="PMI1_PMIR1-2_C"/>
    <property type="match status" value="1"/>
</dbReference>
<feature type="domain" description="LysM" evidence="1">
    <location>
        <begin position="673"/>
        <end position="716"/>
    </location>
</feature>
<dbReference type="Gramene" id="PSS19343">
    <property type="protein sequence ID" value="PSS19343"/>
    <property type="gene ID" value="CEY00_Acc11392"/>
</dbReference>
<dbReference type="InterPro" id="IPR018392">
    <property type="entry name" value="LysM"/>
</dbReference>
<dbReference type="InterPro" id="IPR048972">
    <property type="entry name" value="PMI1_PMIR1-2_C"/>
</dbReference>
<accession>A0A2R6R270</accession>
<comment type="caution">
    <text evidence="2">The sequence shown here is derived from an EMBL/GenBank/DDBJ whole genome shotgun (WGS) entry which is preliminary data.</text>
</comment>
<dbReference type="EMBL" id="NKQK01000010">
    <property type="protein sequence ID" value="PSS19343.1"/>
    <property type="molecule type" value="Genomic_DNA"/>
</dbReference>
<dbReference type="OrthoDB" id="2019483at2759"/>
<reference evidence="3" key="2">
    <citation type="journal article" date="2018" name="BMC Genomics">
        <title>A manually annotated Actinidia chinensis var. chinensis (kiwifruit) genome highlights the challenges associated with draft genomes and gene prediction in plants.</title>
        <authorList>
            <person name="Pilkington S.M."/>
            <person name="Crowhurst R."/>
            <person name="Hilario E."/>
            <person name="Nardozza S."/>
            <person name="Fraser L."/>
            <person name="Peng Y."/>
            <person name="Gunaseelan K."/>
            <person name="Simpson R."/>
            <person name="Tahir J."/>
            <person name="Deroles S.C."/>
            <person name="Templeton K."/>
            <person name="Luo Z."/>
            <person name="Davy M."/>
            <person name="Cheng C."/>
            <person name="McNeilage M."/>
            <person name="Scaglione D."/>
            <person name="Liu Y."/>
            <person name="Zhang Q."/>
            <person name="Datson P."/>
            <person name="De Silva N."/>
            <person name="Gardiner S.E."/>
            <person name="Bassett H."/>
            <person name="Chagne D."/>
            <person name="McCallum J."/>
            <person name="Dzierzon H."/>
            <person name="Deng C."/>
            <person name="Wang Y.Y."/>
            <person name="Barron L."/>
            <person name="Manako K."/>
            <person name="Bowen J."/>
            <person name="Foster T.M."/>
            <person name="Erridge Z.A."/>
            <person name="Tiffin H."/>
            <person name="Waite C.N."/>
            <person name="Davies K.M."/>
            <person name="Grierson E.P."/>
            <person name="Laing W.A."/>
            <person name="Kirk R."/>
            <person name="Chen X."/>
            <person name="Wood M."/>
            <person name="Montefiori M."/>
            <person name="Brummell D.A."/>
            <person name="Schwinn K.E."/>
            <person name="Catanach A."/>
            <person name="Fullerton C."/>
            <person name="Li D."/>
            <person name="Meiyalaghan S."/>
            <person name="Nieuwenhuizen N."/>
            <person name="Read N."/>
            <person name="Prakash R."/>
            <person name="Hunter D."/>
            <person name="Zhang H."/>
            <person name="McKenzie M."/>
            <person name="Knabel M."/>
            <person name="Harris A."/>
            <person name="Allan A.C."/>
            <person name="Gleave A."/>
            <person name="Chen A."/>
            <person name="Janssen B.J."/>
            <person name="Plunkett B."/>
            <person name="Ampomah-Dwamena C."/>
            <person name="Voogd C."/>
            <person name="Leif D."/>
            <person name="Lafferty D."/>
            <person name="Souleyre E.J.F."/>
            <person name="Varkonyi-Gasic E."/>
            <person name="Gambi F."/>
            <person name="Hanley J."/>
            <person name="Yao J.L."/>
            <person name="Cheung J."/>
            <person name="David K.M."/>
            <person name="Warren B."/>
            <person name="Marsh K."/>
            <person name="Snowden K.C."/>
            <person name="Lin-Wang K."/>
            <person name="Brian L."/>
            <person name="Martinez-Sanchez M."/>
            <person name="Wang M."/>
            <person name="Ileperuma N."/>
            <person name="Macnee N."/>
            <person name="Campin R."/>
            <person name="McAtee P."/>
            <person name="Drummond R.S.M."/>
            <person name="Espley R.V."/>
            <person name="Ireland H.S."/>
            <person name="Wu R."/>
            <person name="Atkinson R.G."/>
            <person name="Karunairetnam S."/>
            <person name="Bulley S."/>
            <person name="Chunkath S."/>
            <person name="Hanley Z."/>
            <person name="Storey R."/>
            <person name="Thrimawithana A.H."/>
            <person name="Thomson S."/>
            <person name="David C."/>
            <person name="Testolin R."/>
            <person name="Huang H."/>
            <person name="Hellens R.P."/>
            <person name="Schaffer R.J."/>
        </authorList>
    </citation>
    <scope>NUCLEOTIDE SEQUENCE [LARGE SCALE GENOMIC DNA]</scope>
    <source>
        <strain evidence="3">cv. Red5</strain>
    </source>
</reference>
<dbReference type="PANTHER" id="PTHR33414:SF13">
    <property type="entry name" value="PROTEIN PLASTID MOVEMENT IMPAIRED 1-RELATED 1-LIKE"/>
    <property type="match status" value="1"/>
</dbReference>
<dbReference type="STRING" id="1590841.A0A2R6R270"/>
<organism evidence="2 3">
    <name type="scientific">Actinidia chinensis var. chinensis</name>
    <name type="common">Chinese soft-hair kiwi</name>
    <dbReference type="NCBI Taxonomy" id="1590841"/>
    <lineage>
        <taxon>Eukaryota</taxon>
        <taxon>Viridiplantae</taxon>
        <taxon>Streptophyta</taxon>
        <taxon>Embryophyta</taxon>
        <taxon>Tracheophyta</taxon>
        <taxon>Spermatophyta</taxon>
        <taxon>Magnoliopsida</taxon>
        <taxon>eudicotyledons</taxon>
        <taxon>Gunneridae</taxon>
        <taxon>Pentapetalae</taxon>
        <taxon>asterids</taxon>
        <taxon>Ericales</taxon>
        <taxon>Actinidiaceae</taxon>
        <taxon>Actinidia</taxon>
    </lineage>
</organism>
<dbReference type="InterPro" id="IPR039614">
    <property type="entry name" value="PMI1-like"/>
</dbReference>
<gene>
    <name evidence="2" type="ORF">CEY00_Acc11392</name>
</gene>
<reference evidence="2 3" key="1">
    <citation type="submission" date="2017-07" db="EMBL/GenBank/DDBJ databases">
        <title>An improved, manually edited Actinidia chinensis var. chinensis (kiwifruit) genome highlights the challenges associated with draft genomes and gene prediction in plants.</title>
        <authorList>
            <person name="Pilkington S."/>
            <person name="Crowhurst R."/>
            <person name="Hilario E."/>
            <person name="Nardozza S."/>
            <person name="Fraser L."/>
            <person name="Peng Y."/>
            <person name="Gunaseelan K."/>
            <person name="Simpson R."/>
            <person name="Tahir J."/>
            <person name="Deroles S."/>
            <person name="Templeton K."/>
            <person name="Luo Z."/>
            <person name="Davy M."/>
            <person name="Cheng C."/>
            <person name="Mcneilage M."/>
            <person name="Scaglione D."/>
            <person name="Liu Y."/>
            <person name="Zhang Q."/>
            <person name="Datson P."/>
            <person name="De Silva N."/>
            <person name="Gardiner S."/>
            <person name="Bassett H."/>
            <person name="Chagne D."/>
            <person name="Mccallum J."/>
            <person name="Dzierzon H."/>
            <person name="Deng C."/>
            <person name="Wang Y.-Y."/>
            <person name="Barron N."/>
            <person name="Manako K."/>
            <person name="Bowen J."/>
            <person name="Foster T."/>
            <person name="Erridge Z."/>
            <person name="Tiffin H."/>
            <person name="Waite C."/>
            <person name="Davies K."/>
            <person name="Grierson E."/>
            <person name="Laing W."/>
            <person name="Kirk R."/>
            <person name="Chen X."/>
            <person name="Wood M."/>
            <person name="Montefiori M."/>
            <person name="Brummell D."/>
            <person name="Schwinn K."/>
            <person name="Catanach A."/>
            <person name="Fullerton C."/>
            <person name="Li D."/>
            <person name="Meiyalaghan S."/>
            <person name="Nieuwenhuizen N."/>
            <person name="Read N."/>
            <person name="Prakash R."/>
            <person name="Hunter D."/>
            <person name="Zhang H."/>
            <person name="Mckenzie M."/>
            <person name="Knabel M."/>
            <person name="Harris A."/>
            <person name="Allan A."/>
            <person name="Chen A."/>
            <person name="Janssen B."/>
            <person name="Plunkett B."/>
            <person name="Dwamena C."/>
            <person name="Voogd C."/>
            <person name="Leif D."/>
            <person name="Lafferty D."/>
            <person name="Souleyre E."/>
            <person name="Varkonyi-Gasic E."/>
            <person name="Gambi F."/>
            <person name="Hanley J."/>
            <person name="Yao J.-L."/>
            <person name="Cheung J."/>
            <person name="David K."/>
            <person name="Warren B."/>
            <person name="Marsh K."/>
            <person name="Snowden K."/>
            <person name="Lin-Wang K."/>
            <person name="Brian L."/>
            <person name="Martinez-Sanchez M."/>
            <person name="Wang M."/>
            <person name="Ileperuma N."/>
            <person name="Macnee N."/>
            <person name="Campin R."/>
            <person name="Mcatee P."/>
            <person name="Drummond R."/>
            <person name="Espley R."/>
            <person name="Ireland H."/>
            <person name="Wu R."/>
            <person name="Atkinson R."/>
            <person name="Karunairetnam S."/>
            <person name="Bulley S."/>
            <person name="Chunkath S."/>
            <person name="Hanley Z."/>
            <person name="Storey R."/>
            <person name="Thrimawithana A."/>
            <person name="Thomson S."/>
            <person name="David C."/>
            <person name="Testolin R."/>
        </authorList>
    </citation>
    <scope>NUCLEOTIDE SEQUENCE [LARGE SCALE GENOMIC DNA]</scope>
    <source>
        <strain evidence="3">cv. Red5</strain>
        <tissue evidence="2">Young leaf</tissue>
    </source>
</reference>